<dbReference type="AlphaFoldDB" id="A0A167BK54"/>
<accession>A0A167BK54</accession>
<reference evidence="1 2" key="1">
    <citation type="submission" date="2013-07" db="EMBL/GenBank/DDBJ databases">
        <title>Comparative Genomic and Metabolomic Analysis of Twelve Strains of Pseudoalteromonas luteoviolacea.</title>
        <authorList>
            <person name="Vynne N.G."/>
            <person name="Mansson M."/>
            <person name="Gram L."/>
        </authorList>
    </citation>
    <scope>NUCLEOTIDE SEQUENCE [LARGE SCALE GENOMIC DNA]</scope>
    <source>
        <strain evidence="1 2">H33</strain>
    </source>
</reference>
<proteinExistence type="predicted"/>
<evidence type="ECO:0000313" key="1">
    <source>
        <dbReference type="EMBL" id="KZN46635.1"/>
    </source>
</evidence>
<evidence type="ECO:0000313" key="2">
    <source>
        <dbReference type="Proteomes" id="UP000076503"/>
    </source>
</evidence>
<protein>
    <submittedName>
        <fullName evidence="1">Uncharacterized protein</fullName>
    </submittedName>
</protein>
<organism evidence="1 2">
    <name type="scientific">Pseudoalteromonas luteoviolacea H33</name>
    <dbReference type="NCBI Taxonomy" id="1365251"/>
    <lineage>
        <taxon>Bacteria</taxon>
        <taxon>Pseudomonadati</taxon>
        <taxon>Pseudomonadota</taxon>
        <taxon>Gammaproteobacteria</taxon>
        <taxon>Alteromonadales</taxon>
        <taxon>Pseudoalteromonadaceae</taxon>
        <taxon>Pseudoalteromonas</taxon>
    </lineage>
</organism>
<dbReference type="EMBL" id="AUXZ01000113">
    <property type="protein sequence ID" value="KZN46635.1"/>
    <property type="molecule type" value="Genomic_DNA"/>
</dbReference>
<name>A0A167BK54_9GAMM</name>
<dbReference type="Proteomes" id="UP000076503">
    <property type="component" value="Unassembled WGS sequence"/>
</dbReference>
<comment type="caution">
    <text evidence="1">The sequence shown here is derived from an EMBL/GenBank/DDBJ whole genome shotgun (WGS) entry which is preliminary data.</text>
</comment>
<sequence length="61" mass="6636">MVVINMVIVMNIKLNKKKIKTLSADKKVIPQEQTNGIGGGGTISLFSICINYTRDCATVSH</sequence>
<dbReference type="PATRIC" id="fig|1365251.3.peg.4304"/>
<gene>
    <name evidence="1" type="ORF">N476_24095</name>
</gene>